<dbReference type="Pfam" id="PF18206">
    <property type="entry name" value="Porphyrn_cat_1"/>
    <property type="match status" value="1"/>
</dbReference>
<protein>
    <recommendedName>
        <fullName evidence="1">Porphyranase beta-sandwich domain-containing protein</fullName>
    </recommendedName>
</protein>
<gene>
    <name evidence="2" type="ORF">RS130_10900</name>
</gene>
<organism evidence="2 3">
    <name type="scientific">Paraglaciecola aquimarina</name>
    <dbReference type="NCBI Taxonomy" id="1235557"/>
    <lineage>
        <taxon>Bacteria</taxon>
        <taxon>Pseudomonadati</taxon>
        <taxon>Pseudomonadota</taxon>
        <taxon>Gammaproteobacteria</taxon>
        <taxon>Alteromonadales</taxon>
        <taxon>Alteromonadaceae</taxon>
        <taxon>Paraglaciecola</taxon>
    </lineage>
</organism>
<evidence type="ECO:0000259" key="1">
    <source>
        <dbReference type="Pfam" id="PF18206"/>
    </source>
</evidence>
<evidence type="ECO:0000313" key="2">
    <source>
        <dbReference type="EMBL" id="MDU0354373.1"/>
    </source>
</evidence>
<dbReference type="InterPro" id="IPR013780">
    <property type="entry name" value="Glyco_hydro_b"/>
</dbReference>
<sequence length="131" mass="14780">MHSEADASTFFTEESEWYVTDKIQWYALWSDVKGTRVDTHSNDPDIQVDAYVDGNHTYLILNNLEWYDIPVDLSFMGINGNTVNSVNMKHSYLAEGLSPTNLGRGVLAEAMLDNLPDAVTLEPGFNDSLRY</sequence>
<dbReference type="InterPro" id="IPR040527">
    <property type="entry name" value="Beta-sand_Porphyrn"/>
</dbReference>
<dbReference type="EMBL" id="JAWDIO010000002">
    <property type="protein sequence ID" value="MDU0354373.1"/>
    <property type="molecule type" value="Genomic_DNA"/>
</dbReference>
<reference evidence="2 3" key="1">
    <citation type="submission" date="2023-10" db="EMBL/GenBank/DDBJ databases">
        <title>Glaciecola aquimarina strain GGW-M5 nov., isolated from a coastal seawater.</title>
        <authorList>
            <person name="Bayburt H."/>
            <person name="Kim J.M."/>
            <person name="Choi B.J."/>
            <person name="Jeon C.O."/>
        </authorList>
    </citation>
    <scope>NUCLEOTIDE SEQUENCE [LARGE SCALE GENOMIC DNA]</scope>
    <source>
        <strain evidence="2 3">KCTC 32108</strain>
    </source>
</reference>
<proteinExistence type="predicted"/>
<evidence type="ECO:0000313" key="3">
    <source>
        <dbReference type="Proteomes" id="UP001247805"/>
    </source>
</evidence>
<keyword evidence="3" id="KW-1185">Reference proteome</keyword>
<accession>A0ABU3SWH8</accession>
<dbReference type="Gene3D" id="2.60.40.1180">
    <property type="entry name" value="Golgi alpha-mannosidase II"/>
    <property type="match status" value="1"/>
</dbReference>
<feature type="domain" description="Porphyranase beta-sandwich" evidence="1">
    <location>
        <begin position="45"/>
        <end position="124"/>
    </location>
</feature>
<dbReference type="Proteomes" id="UP001247805">
    <property type="component" value="Unassembled WGS sequence"/>
</dbReference>
<comment type="caution">
    <text evidence="2">The sequence shown here is derived from an EMBL/GenBank/DDBJ whole genome shotgun (WGS) entry which is preliminary data.</text>
</comment>
<dbReference type="RefSeq" id="WP_316025979.1">
    <property type="nucleotide sequence ID" value="NZ_JAWDIO010000002.1"/>
</dbReference>
<name>A0ABU3SWH8_9ALTE</name>